<dbReference type="InterPro" id="IPR003593">
    <property type="entry name" value="AAA+_ATPase"/>
</dbReference>
<feature type="region of interest" description="Disordered" evidence="1">
    <location>
        <begin position="1"/>
        <end position="48"/>
    </location>
</feature>
<reference evidence="3" key="1">
    <citation type="submission" date="2022-11" db="EMBL/GenBank/DDBJ databases">
        <title>Chromosomal genome sequence assembly and mating type (MAT) locus characterization of the leprose asexual lichenized fungus Lepraria neglecta (Nyl.) Erichsen.</title>
        <authorList>
            <person name="Allen J.L."/>
            <person name="Pfeffer B."/>
        </authorList>
    </citation>
    <scope>NUCLEOTIDE SEQUENCE</scope>
    <source>
        <strain evidence="3">Allen 5258</strain>
    </source>
</reference>
<feature type="compositionally biased region" description="Basic residues" evidence="1">
    <location>
        <begin position="71"/>
        <end position="80"/>
    </location>
</feature>
<keyword evidence="4" id="KW-1185">Reference proteome</keyword>
<evidence type="ECO:0000313" key="4">
    <source>
        <dbReference type="Proteomes" id="UP001276659"/>
    </source>
</evidence>
<feature type="region of interest" description="Disordered" evidence="1">
    <location>
        <begin position="61"/>
        <end position="105"/>
    </location>
</feature>
<evidence type="ECO:0000256" key="1">
    <source>
        <dbReference type="SAM" id="MobiDB-lite"/>
    </source>
</evidence>
<organism evidence="3 4">
    <name type="scientific">Lepraria neglecta</name>
    <dbReference type="NCBI Taxonomy" id="209136"/>
    <lineage>
        <taxon>Eukaryota</taxon>
        <taxon>Fungi</taxon>
        <taxon>Dikarya</taxon>
        <taxon>Ascomycota</taxon>
        <taxon>Pezizomycotina</taxon>
        <taxon>Lecanoromycetes</taxon>
        <taxon>OSLEUM clade</taxon>
        <taxon>Lecanoromycetidae</taxon>
        <taxon>Lecanorales</taxon>
        <taxon>Lecanorineae</taxon>
        <taxon>Stereocaulaceae</taxon>
        <taxon>Lepraria</taxon>
    </lineage>
</organism>
<sequence>MPSVKSDDPISPQRGSKSTFDMPDLQNGTNSAEILQGSHYREGSGSSGSVEAYINKLEETIKALREGQQPGKHRGRFKQPRRSDFSGGGGEERPRKGPADFEETDKEWKTEIKRWKRVNNRYGSSDIYDESEKIEDIRKREREIRSGGYVLSVYDEYDHEGNKTHVFLEITSAPLLDLLRRVITFYPGDEFDILSGKDSTDDTVAIPNPYMIFFAYRKQLVQSLRGDFPDDAKTHVKMLLDFLKMEHPVTSAKLTEIEEGRCKKISYDKLWLLYPPNTPVYSCKGADVRQIVVYSRDATTWNTQGPNGSMKLWCWEVTFEQGVFKRDFAEWTLEPYAGEKNVSNLELVPVQYMRNETELHDKLVTRGQRYFELNKVTSLQDYYGIEFPRVYKDEPVRVVVDETTYWRKHPASGTINEGPSQDYGFPEGEEELVDHKGTPSEDTLLRCFPEVGVFSLRDKEWALVKVDDLKPVKFREKAFRRLVIKDEYKKIIKAMVQAYMLDTPGFSDIVSGKGRGLAILLHGPPGTGKTLTAECVAEHQQRPLFTISCGDLGTEPDQLEIKLKEVFQYAVTWKAILLLDEADIFLQERDVHDVKRNALVSIFLRELEYFDGILFLTTNRPGDIDEAFVSRIHITLGLEQLNKEEQRKIWTIFIKDLSISDEEKRALLKYVTDKFAGDRLNGRQIRNSVRTALALAQLSKQHMNAEHLEQVMKVGREYAGYVEKLNKMSSEEYAVALGRRASGNR</sequence>
<dbReference type="PANTHER" id="PTHR46411:SF2">
    <property type="entry name" value="AAA+ ATPASE DOMAIN-CONTAINING PROTEIN"/>
    <property type="match status" value="1"/>
</dbReference>
<dbReference type="AlphaFoldDB" id="A0AAD9ZBA6"/>
<dbReference type="InterPro" id="IPR056599">
    <property type="entry name" value="AAA_lid_fung"/>
</dbReference>
<dbReference type="Gene3D" id="3.40.50.300">
    <property type="entry name" value="P-loop containing nucleotide triphosphate hydrolases"/>
    <property type="match status" value="1"/>
</dbReference>
<dbReference type="SUPFAM" id="SSF52540">
    <property type="entry name" value="P-loop containing nucleoside triphosphate hydrolases"/>
    <property type="match status" value="1"/>
</dbReference>
<name>A0AAD9ZBA6_9LECA</name>
<dbReference type="InterPro" id="IPR054289">
    <property type="entry name" value="DUF7025"/>
</dbReference>
<feature type="compositionally biased region" description="Basic and acidic residues" evidence="1">
    <location>
        <begin position="90"/>
        <end position="99"/>
    </location>
</feature>
<dbReference type="Pfam" id="PF22942">
    <property type="entry name" value="DUF7025"/>
    <property type="match status" value="1"/>
</dbReference>
<feature type="domain" description="AAA+ ATPase" evidence="2">
    <location>
        <begin position="515"/>
        <end position="638"/>
    </location>
</feature>
<dbReference type="EMBL" id="JASNWA010000006">
    <property type="protein sequence ID" value="KAK3175015.1"/>
    <property type="molecule type" value="Genomic_DNA"/>
</dbReference>
<dbReference type="CDD" id="cd19481">
    <property type="entry name" value="RecA-like_protease"/>
    <property type="match status" value="1"/>
</dbReference>
<dbReference type="Pfam" id="PF23232">
    <property type="entry name" value="AAA_lid_13"/>
    <property type="match status" value="1"/>
</dbReference>
<comment type="caution">
    <text evidence="3">The sequence shown here is derived from an EMBL/GenBank/DDBJ whole genome shotgun (WGS) entry which is preliminary data.</text>
</comment>
<dbReference type="GO" id="GO:0005524">
    <property type="term" value="F:ATP binding"/>
    <property type="evidence" value="ECO:0007669"/>
    <property type="project" value="InterPro"/>
</dbReference>
<dbReference type="SMART" id="SM00382">
    <property type="entry name" value="AAA"/>
    <property type="match status" value="1"/>
</dbReference>
<accession>A0AAD9ZBA6</accession>
<proteinExistence type="predicted"/>
<evidence type="ECO:0000313" key="3">
    <source>
        <dbReference type="EMBL" id="KAK3175015.1"/>
    </source>
</evidence>
<gene>
    <name evidence="3" type="ORF">OEA41_002261</name>
</gene>
<evidence type="ECO:0000259" key="2">
    <source>
        <dbReference type="SMART" id="SM00382"/>
    </source>
</evidence>
<dbReference type="InterPro" id="IPR003959">
    <property type="entry name" value="ATPase_AAA_core"/>
</dbReference>
<dbReference type="Proteomes" id="UP001276659">
    <property type="component" value="Unassembled WGS sequence"/>
</dbReference>
<dbReference type="GO" id="GO:0016887">
    <property type="term" value="F:ATP hydrolysis activity"/>
    <property type="evidence" value="ECO:0007669"/>
    <property type="project" value="InterPro"/>
</dbReference>
<protein>
    <recommendedName>
        <fullName evidence="2">AAA+ ATPase domain-containing protein</fullName>
    </recommendedName>
</protein>
<dbReference type="Pfam" id="PF00004">
    <property type="entry name" value="AAA"/>
    <property type="match status" value="1"/>
</dbReference>
<dbReference type="PANTHER" id="PTHR46411">
    <property type="entry name" value="FAMILY ATPASE, PUTATIVE-RELATED"/>
    <property type="match status" value="1"/>
</dbReference>
<dbReference type="InterPro" id="IPR027417">
    <property type="entry name" value="P-loop_NTPase"/>
</dbReference>